<name>A0AAV7VJE8_PLEWA</name>
<accession>A0AAV7VJE8</accession>
<dbReference type="Proteomes" id="UP001066276">
    <property type="component" value="Chromosome 2_1"/>
</dbReference>
<reference evidence="2" key="1">
    <citation type="journal article" date="2022" name="bioRxiv">
        <title>Sequencing and chromosome-scale assembly of the giantPleurodeles waltlgenome.</title>
        <authorList>
            <person name="Brown T."/>
            <person name="Elewa A."/>
            <person name="Iarovenko S."/>
            <person name="Subramanian E."/>
            <person name="Araus A.J."/>
            <person name="Petzold A."/>
            <person name="Susuki M."/>
            <person name="Suzuki K.-i.T."/>
            <person name="Hayashi T."/>
            <person name="Toyoda A."/>
            <person name="Oliveira C."/>
            <person name="Osipova E."/>
            <person name="Leigh N.D."/>
            <person name="Simon A."/>
            <person name="Yun M.H."/>
        </authorList>
    </citation>
    <scope>NUCLEOTIDE SEQUENCE</scope>
    <source>
        <strain evidence="2">20211129_DDA</strain>
        <tissue evidence="2">Liver</tissue>
    </source>
</reference>
<dbReference type="EMBL" id="JANPWB010000003">
    <property type="protein sequence ID" value="KAJ1200169.1"/>
    <property type="molecule type" value="Genomic_DNA"/>
</dbReference>
<feature type="region of interest" description="Disordered" evidence="1">
    <location>
        <begin position="66"/>
        <end position="86"/>
    </location>
</feature>
<evidence type="ECO:0000256" key="1">
    <source>
        <dbReference type="SAM" id="MobiDB-lite"/>
    </source>
</evidence>
<protein>
    <submittedName>
        <fullName evidence="2">Uncharacterized protein</fullName>
    </submittedName>
</protein>
<comment type="caution">
    <text evidence="2">The sequence shown here is derived from an EMBL/GenBank/DDBJ whole genome shotgun (WGS) entry which is preliminary data.</text>
</comment>
<keyword evidence="3" id="KW-1185">Reference proteome</keyword>
<proteinExistence type="predicted"/>
<gene>
    <name evidence="2" type="ORF">NDU88_003996</name>
</gene>
<evidence type="ECO:0000313" key="2">
    <source>
        <dbReference type="EMBL" id="KAJ1200169.1"/>
    </source>
</evidence>
<sequence length="86" mass="9848">MKVMCKARMVKMSLKTRKVDYKKALGTWEEAYQVQFSIVEDENEEAQGEEESDDVLIERHFSYPTSRAGKEGAHSLSPSKLAAYQM</sequence>
<evidence type="ECO:0000313" key="3">
    <source>
        <dbReference type="Proteomes" id="UP001066276"/>
    </source>
</evidence>
<dbReference type="AlphaFoldDB" id="A0AAV7VJE8"/>
<organism evidence="2 3">
    <name type="scientific">Pleurodeles waltl</name>
    <name type="common">Iberian ribbed newt</name>
    <dbReference type="NCBI Taxonomy" id="8319"/>
    <lineage>
        <taxon>Eukaryota</taxon>
        <taxon>Metazoa</taxon>
        <taxon>Chordata</taxon>
        <taxon>Craniata</taxon>
        <taxon>Vertebrata</taxon>
        <taxon>Euteleostomi</taxon>
        <taxon>Amphibia</taxon>
        <taxon>Batrachia</taxon>
        <taxon>Caudata</taxon>
        <taxon>Salamandroidea</taxon>
        <taxon>Salamandridae</taxon>
        <taxon>Pleurodelinae</taxon>
        <taxon>Pleurodeles</taxon>
    </lineage>
</organism>